<dbReference type="PANTHER" id="PTHR42770:SF16">
    <property type="entry name" value="AMINO ACID PERMEASE"/>
    <property type="match status" value="1"/>
</dbReference>
<keyword evidence="4 5" id="KW-0472">Membrane</keyword>
<keyword evidence="3 5" id="KW-1133">Transmembrane helix</keyword>
<gene>
    <name evidence="6" type="ORF">KDK95_31805</name>
</gene>
<dbReference type="GO" id="GO:0016020">
    <property type="term" value="C:membrane"/>
    <property type="evidence" value="ECO:0007669"/>
    <property type="project" value="UniProtKB-SubCell"/>
</dbReference>
<feature type="transmembrane region" description="Helical" evidence="5">
    <location>
        <begin position="214"/>
        <end position="237"/>
    </location>
</feature>
<feature type="transmembrane region" description="Helical" evidence="5">
    <location>
        <begin position="249"/>
        <end position="268"/>
    </location>
</feature>
<keyword evidence="7" id="KW-1185">Reference proteome</keyword>
<keyword evidence="2 5" id="KW-0812">Transmembrane</keyword>
<evidence type="ECO:0000256" key="4">
    <source>
        <dbReference type="ARBA" id="ARBA00023136"/>
    </source>
</evidence>
<name>A0A941EHK9_9ACTN</name>
<evidence type="ECO:0000256" key="1">
    <source>
        <dbReference type="ARBA" id="ARBA00004141"/>
    </source>
</evidence>
<dbReference type="PANTHER" id="PTHR42770">
    <property type="entry name" value="AMINO ACID TRANSPORTER-RELATED"/>
    <property type="match status" value="1"/>
</dbReference>
<evidence type="ECO:0000256" key="3">
    <source>
        <dbReference type="ARBA" id="ARBA00022989"/>
    </source>
</evidence>
<reference evidence="6" key="1">
    <citation type="submission" date="2021-04" db="EMBL/GenBank/DDBJ databases">
        <title>Genome based classification of Actinospica acidithermotolerans sp. nov., an actinobacterium isolated from an Indonesian hot spring.</title>
        <authorList>
            <person name="Kusuma A.B."/>
            <person name="Putra K.E."/>
            <person name="Nafisah S."/>
            <person name="Loh J."/>
            <person name="Nouioui I."/>
            <person name="Goodfellow M."/>
        </authorList>
    </citation>
    <scope>NUCLEOTIDE SEQUENCE</scope>
    <source>
        <strain evidence="6">MGRD01-02</strain>
    </source>
</reference>
<dbReference type="Gene3D" id="1.20.1740.10">
    <property type="entry name" value="Amino acid/polyamine transporter I"/>
    <property type="match status" value="1"/>
</dbReference>
<organism evidence="6 7">
    <name type="scientific">Actinospica acidithermotolerans</name>
    <dbReference type="NCBI Taxonomy" id="2828514"/>
    <lineage>
        <taxon>Bacteria</taxon>
        <taxon>Bacillati</taxon>
        <taxon>Actinomycetota</taxon>
        <taxon>Actinomycetes</taxon>
        <taxon>Catenulisporales</taxon>
        <taxon>Actinospicaceae</taxon>
        <taxon>Actinospica</taxon>
    </lineage>
</organism>
<dbReference type="Proteomes" id="UP000676325">
    <property type="component" value="Unassembled WGS sequence"/>
</dbReference>
<evidence type="ECO:0000256" key="5">
    <source>
        <dbReference type="SAM" id="Phobius"/>
    </source>
</evidence>
<dbReference type="GO" id="GO:0055085">
    <property type="term" value="P:transmembrane transport"/>
    <property type="evidence" value="ECO:0007669"/>
    <property type="project" value="InterPro"/>
</dbReference>
<comment type="caution">
    <text evidence="6">The sequence shown here is derived from an EMBL/GenBank/DDBJ whole genome shotgun (WGS) entry which is preliminary data.</text>
</comment>
<feature type="transmembrane region" description="Helical" evidence="5">
    <location>
        <begin position="22"/>
        <end position="45"/>
    </location>
</feature>
<dbReference type="InterPro" id="IPR050367">
    <property type="entry name" value="APC_superfamily"/>
</dbReference>
<protein>
    <submittedName>
        <fullName evidence="6">APC family permease</fullName>
    </submittedName>
</protein>
<accession>A0A941EHK9</accession>
<feature type="transmembrane region" description="Helical" evidence="5">
    <location>
        <begin position="374"/>
        <end position="399"/>
    </location>
</feature>
<dbReference type="PIRSF" id="PIRSF006060">
    <property type="entry name" value="AA_transporter"/>
    <property type="match status" value="1"/>
</dbReference>
<feature type="transmembrane region" description="Helical" evidence="5">
    <location>
        <begin position="145"/>
        <end position="164"/>
    </location>
</feature>
<dbReference type="RefSeq" id="WP_212522052.1">
    <property type="nucleotide sequence ID" value="NZ_JAGSOH010000168.1"/>
</dbReference>
<evidence type="ECO:0000313" key="7">
    <source>
        <dbReference type="Proteomes" id="UP000676325"/>
    </source>
</evidence>
<comment type="subcellular location">
    <subcellularLocation>
        <location evidence="1">Membrane</location>
        <topology evidence="1">Multi-pass membrane protein</topology>
    </subcellularLocation>
</comment>
<dbReference type="AlphaFoldDB" id="A0A941EHK9"/>
<evidence type="ECO:0000256" key="2">
    <source>
        <dbReference type="ARBA" id="ARBA00022692"/>
    </source>
</evidence>
<feature type="transmembrane region" description="Helical" evidence="5">
    <location>
        <begin position="176"/>
        <end position="194"/>
    </location>
</feature>
<feature type="transmembrane region" description="Helical" evidence="5">
    <location>
        <begin position="348"/>
        <end position="368"/>
    </location>
</feature>
<feature type="transmembrane region" description="Helical" evidence="5">
    <location>
        <begin position="453"/>
        <end position="474"/>
    </location>
</feature>
<evidence type="ECO:0000313" key="6">
    <source>
        <dbReference type="EMBL" id="MBR7830933.1"/>
    </source>
</evidence>
<sequence>MVNPQPAPDGQQDRLRESVGPVGTAVIAMANTAPTLSIGIGLGLISLDAGSAVPAMVLIAAVLVLGIALAFSRLNRVERDLGASYTWVGRTLGPWLGFQCGWVTLAGTTIYLAYGSQVCGSLVLAFANECHLASAFGLALNPSSIALSTTVGLIALIGLTYLALRGADLVARIQTPLIVFEYLVLIGFCGYAAIRGTHHVALAWFNPMTAPSAKLAATGIILCVYCFWGWDSAFSLTEETHDARDSSRAGFGSIFLMLGLFLLAAIGFERYFSLDALGANGAQLLPYLGTQIAKQPLAALPLLAMLFSSVASLQTGVVPNARGALAMGRDGALGRIWTRVSLKHGTPAAGTLLIAGIAAAIAVLGIGIGTLNQFITAMATSVGILVSGYYGLAGLACAWRFRGEVRDGVWPALRSVILPLISAACMLGLGAFLAVSNWQQADGFALNAQNGRFLALVPMSVVAVGLLVSAWAKWGRKAPYFASRRAVAPAVPLLEESAL</sequence>
<feature type="transmembrane region" description="Helical" evidence="5">
    <location>
        <begin position="52"/>
        <end position="72"/>
    </location>
</feature>
<dbReference type="EMBL" id="JAGSOH010000168">
    <property type="protein sequence ID" value="MBR7830933.1"/>
    <property type="molecule type" value="Genomic_DNA"/>
</dbReference>
<feature type="transmembrane region" description="Helical" evidence="5">
    <location>
        <begin position="92"/>
        <end position="114"/>
    </location>
</feature>
<proteinExistence type="predicted"/>
<feature type="transmembrane region" description="Helical" evidence="5">
    <location>
        <begin position="411"/>
        <end position="433"/>
    </location>
</feature>
<feature type="transmembrane region" description="Helical" evidence="5">
    <location>
        <begin position="297"/>
        <end position="319"/>
    </location>
</feature>